<comment type="caution">
    <text evidence="1">The sequence shown here is derived from an EMBL/GenBank/DDBJ whole genome shotgun (WGS) entry which is preliminary data.</text>
</comment>
<name>A0A2N3HJ32_9FLAO</name>
<dbReference type="Proteomes" id="UP000233435">
    <property type="component" value="Unassembled WGS sequence"/>
</dbReference>
<reference evidence="1 2" key="1">
    <citation type="submission" date="2017-12" db="EMBL/GenBank/DDBJ databases">
        <title>Confluentibacter flavum sp. nov., isolated from the saline lake.</title>
        <authorList>
            <person name="Yu L."/>
        </authorList>
    </citation>
    <scope>NUCLEOTIDE SEQUENCE [LARGE SCALE GENOMIC DNA]</scope>
    <source>
        <strain evidence="1 2">3B</strain>
    </source>
</reference>
<gene>
    <name evidence="1" type="ORF">CSW08_11025</name>
</gene>
<sequence length="190" mass="21827">MNTFLKRLLIFLSLIAVGLFLYSYFVENIFSARLSPKDTIAYKFNDLRLEVFYNRPSKKGREIFGGLVPLNEVWRTGANEATTFETNKPLEINGMPLPVGKYTLWSVPKDTVWTVIFNSKQYSWGVDTEMKPMWDPNYDVLDVEVPVHKLDKTVEQFTIGFDSTTGDLSLTMAWDDVKVAVPIEEVPEEQ</sequence>
<dbReference type="RefSeq" id="WP_106659944.1">
    <property type="nucleotide sequence ID" value="NZ_PJEO01000040.1"/>
</dbReference>
<proteinExistence type="predicted"/>
<dbReference type="OrthoDB" id="187854at2"/>
<dbReference type="Pfam" id="PF11138">
    <property type="entry name" value="DUF2911"/>
    <property type="match status" value="1"/>
</dbReference>
<accession>A0A2N3HJ32</accession>
<evidence type="ECO:0008006" key="3">
    <source>
        <dbReference type="Google" id="ProtNLM"/>
    </source>
</evidence>
<organism evidence="1 2">
    <name type="scientific">Confluentibacter flavum</name>
    <dbReference type="NCBI Taxonomy" id="1909700"/>
    <lineage>
        <taxon>Bacteria</taxon>
        <taxon>Pseudomonadati</taxon>
        <taxon>Bacteroidota</taxon>
        <taxon>Flavobacteriia</taxon>
        <taxon>Flavobacteriales</taxon>
        <taxon>Flavobacteriaceae</taxon>
        <taxon>Confluentibacter</taxon>
    </lineage>
</organism>
<evidence type="ECO:0000313" key="2">
    <source>
        <dbReference type="Proteomes" id="UP000233435"/>
    </source>
</evidence>
<dbReference type="AlphaFoldDB" id="A0A2N3HJ32"/>
<dbReference type="InterPro" id="IPR021314">
    <property type="entry name" value="DUF2911"/>
</dbReference>
<evidence type="ECO:0000313" key="1">
    <source>
        <dbReference type="EMBL" id="PKQ44838.1"/>
    </source>
</evidence>
<keyword evidence="2" id="KW-1185">Reference proteome</keyword>
<dbReference type="EMBL" id="PJEO01000040">
    <property type="protein sequence ID" value="PKQ44838.1"/>
    <property type="molecule type" value="Genomic_DNA"/>
</dbReference>
<protein>
    <recommendedName>
        <fullName evidence="3">DUF2911 domain-containing protein</fullName>
    </recommendedName>
</protein>